<proteinExistence type="predicted"/>
<sequence length="94" mass="11466">MLPCRKRRPTPAYSRLHTTKYTRSAAYHSHRPSETPPQLQSLIKIMFRQSRLPRALRRSFTNLYRVHHFRRAYQALKKDRWPTRPRMSDQTHHT</sequence>
<accession>A0A9D4N4G6</accession>
<keyword evidence="2" id="KW-1185">Reference proteome</keyword>
<evidence type="ECO:0000313" key="2">
    <source>
        <dbReference type="Proteomes" id="UP000828390"/>
    </source>
</evidence>
<reference evidence="1" key="2">
    <citation type="submission" date="2020-11" db="EMBL/GenBank/DDBJ databases">
        <authorList>
            <person name="McCartney M.A."/>
            <person name="Auch B."/>
            <person name="Kono T."/>
            <person name="Mallez S."/>
            <person name="Becker A."/>
            <person name="Gohl D.M."/>
            <person name="Silverstein K.A.T."/>
            <person name="Koren S."/>
            <person name="Bechman K.B."/>
            <person name="Herman A."/>
            <person name="Abrahante J.E."/>
            <person name="Garbe J."/>
        </authorList>
    </citation>
    <scope>NUCLEOTIDE SEQUENCE</scope>
    <source>
        <strain evidence="1">Duluth1</strain>
        <tissue evidence="1">Whole animal</tissue>
    </source>
</reference>
<evidence type="ECO:0000313" key="1">
    <source>
        <dbReference type="EMBL" id="KAH3889503.1"/>
    </source>
</evidence>
<dbReference type="EMBL" id="JAIWYP010000001">
    <property type="protein sequence ID" value="KAH3889503.1"/>
    <property type="molecule type" value="Genomic_DNA"/>
</dbReference>
<gene>
    <name evidence="1" type="ORF">DPMN_013560</name>
</gene>
<organism evidence="1 2">
    <name type="scientific">Dreissena polymorpha</name>
    <name type="common">Zebra mussel</name>
    <name type="synonym">Mytilus polymorpha</name>
    <dbReference type="NCBI Taxonomy" id="45954"/>
    <lineage>
        <taxon>Eukaryota</taxon>
        <taxon>Metazoa</taxon>
        <taxon>Spiralia</taxon>
        <taxon>Lophotrochozoa</taxon>
        <taxon>Mollusca</taxon>
        <taxon>Bivalvia</taxon>
        <taxon>Autobranchia</taxon>
        <taxon>Heteroconchia</taxon>
        <taxon>Euheterodonta</taxon>
        <taxon>Imparidentia</taxon>
        <taxon>Neoheterodontei</taxon>
        <taxon>Myida</taxon>
        <taxon>Dreissenoidea</taxon>
        <taxon>Dreissenidae</taxon>
        <taxon>Dreissena</taxon>
    </lineage>
</organism>
<reference evidence="1" key="1">
    <citation type="journal article" date="2019" name="bioRxiv">
        <title>The Genome of the Zebra Mussel, Dreissena polymorpha: A Resource for Invasive Species Research.</title>
        <authorList>
            <person name="McCartney M.A."/>
            <person name="Auch B."/>
            <person name="Kono T."/>
            <person name="Mallez S."/>
            <person name="Zhang Y."/>
            <person name="Obille A."/>
            <person name="Becker A."/>
            <person name="Abrahante J.E."/>
            <person name="Garbe J."/>
            <person name="Badalamenti J.P."/>
            <person name="Herman A."/>
            <person name="Mangelson H."/>
            <person name="Liachko I."/>
            <person name="Sullivan S."/>
            <person name="Sone E.D."/>
            <person name="Koren S."/>
            <person name="Silverstein K.A.T."/>
            <person name="Beckman K.B."/>
            <person name="Gohl D.M."/>
        </authorList>
    </citation>
    <scope>NUCLEOTIDE SEQUENCE</scope>
    <source>
        <strain evidence="1">Duluth1</strain>
        <tissue evidence="1">Whole animal</tissue>
    </source>
</reference>
<comment type="caution">
    <text evidence="1">The sequence shown here is derived from an EMBL/GenBank/DDBJ whole genome shotgun (WGS) entry which is preliminary data.</text>
</comment>
<protein>
    <submittedName>
        <fullName evidence="1">Uncharacterized protein</fullName>
    </submittedName>
</protein>
<dbReference type="AlphaFoldDB" id="A0A9D4N4G6"/>
<name>A0A9D4N4G6_DREPO</name>
<dbReference type="Proteomes" id="UP000828390">
    <property type="component" value="Unassembled WGS sequence"/>
</dbReference>